<dbReference type="Proteomes" id="UP000247702">
    <property type="component" value="Unassembled WGS sequence"/>
</dbReference>
<proteinExistence type="predicted"/>
<accession>A0A2Z6QFR9</accession>
<reference evidence="1 2" key="1">
    <citation type="submission" date="2017-11" db="EMBL/GenBank/DDBJ databases">
        <title>The genome of Rhizophagus clarus HR1 reveals common genetic basis of auxotrophy among arbuscular mycorrhizal fungi.</title>
        <authorList>
            <person name="Kobayashi Y."/>
        </authorList>
    </citation>
    <scope>NUCLEOTIDE SEQUENCE [LARGE SCALE GENOMIC DNA]</scope>
    <source>
        <strain evidence="1 2">HR1</strain>
    </source>
</reference>
<dbReference type="AlphaFoldDB" id="A0A2Z6QFR9"/>
<dbReference type="EMBL" id="BEXD01000038">
    <property type="protein sequence ID" value="GBB83621.1"/>
    <property type="molecule type" value="Genomic_DNA"/>
</dbReference>
<evidence type="ECO:0000313" key="1">
    <source>
        <dbReference type="EMBL" id="GBB83621.1"/>
    </source>
</evidence>
<keyword evidence="2" id="KW-1185">Reference proteome</keyword>
<evidence type="ECO:0000313" key="2">
    <source>
        <dbReference type="Proteomes" id="UP000247702"/>
    </source>
</evidence>
<name>A0A2Z6QFR9_9GLOM</name>
<protein>
    <submittedName>
        <fullName evidence="1">Uncharacterized protein</fullName>
    </submittedName>
</protein>
<sequence length="312" mass="37377">MVRTNYSGLNPVVVQALNNLQYQYSGEIPEMWCSCIRSPFKKLLEYNPKHFSKNGFIQMVERVYIDGDFKAEMHSLYIYCTVCDSLVIIHKNTIECGNDYLKKYITKTAVMHSNMIRNDGTPDEKKFLGITPHKIRVPDNQYIDYIWDPTFLQAGINYGDRIQTKDMPAHYQNLPILYKHYTPERWVEQKREQLYEQLGLVSYIIVFIGLHWQGYRIAEYSEWTYMLKWLLNPEYYYINELSNESIIRNSEYMQYYCKMHGKPYPCDSLKIDYFNSESFYFQEKDVIIDFSDFNNNCEYMQQVFQVLNSLLK</sequence>
<gene>
    <name evidence="1" type="ORF">RclHR1_10310004</name>
</gene>
<organism evidence="1 2">
    <name type="scientific">Rhizophagus clarus</name>
    <dbReference type="NCBI Taxonomy" id="94130"/>
    <lineage>
        <taxon>Eukaryota</taxon>
        <taxon>Fungi</taxon>
        <taxon>Fungi incertae sedis</taxon>
        <taxon>Mucoromycota</taxon>
        <taxon>Glomeromycotina</taxon>
        <taxon>Glomeromycetes</taxon>
        <taxon>Glomerales</taxon>
        <taxon>Glomeraceae</taxon>
        <taxon>Rhizophagus</taxon>
    </lineage>
</organism>
<comment type="caution">
    <text evidence="1">The sequence shown here is derived from an EMBL/GenBank/DDBJ whole genome shotgun (WGS) entry which is preliminary data.</text>
</comment>